<dbReference type="Gene3D" id="2.160.20.10">
    <property type="entry name" value="Single-stranded right-handed beta-helix, Pectin lyase-like"/>
    <property type="match status" value="1"/>
</dbReference>
<evidence type="ECO:0000259" key="2">
    <source>
        <dbReference type="Pfam" id="PF12708"/>
    </source>
</evidence>
<gene>
    <name evidence="3" type="ORF">FD27_GL001067</name>
</gene>
<dbReference type="STRING" id="1423746.FD27_GL001067"/>
<evidence type="ECO:0000313" key="3">
    <source>
        <dbReference type="EMBL" id="KRL27313.1"/>
    </source>
</evidence>
<protein>
    <recommendedName>
        <fullName evidence="2">Rhamnogalacturonase A/B/Epimerase-like pectate lyase domain-containing protein</fullName>
    </recommendedName>
</protein>
<dbReference type="PATRIC" id="fig|1423746.3.peg.1082"/>
<dbReference type="Proteomes" id="UP000051445">
    <property type="component" value="Unassembled WGS sequence"/>
</dbReference>
<dbReference type="InterPro" id="IPR011050">
    <property type="entry name" value="Pectin_lyase_fold/virulence"/>
</dbReference>
<dbReference type="Pfam" id="PF12708">
    <property type="entry name" value="Pect-lyase_RHGA_epim"/>
    <property type="match status" value="1"/>
</dbReference>
<dbReference type="RefSeq" id="WP_057751250.1">
    <property type="nucleotide sequence ID" value="NZ_AZER01000016.1"/>
</dbReference>
<evidence type="ECO:0000313" key="4">
    <source>
        <dbReference type="Proteomes" id="UP000051445"/>
    </source>
</evidence>
<reference evidence="3 4" key="1">
    <citation type="journal article" date="2015" name="Genome Announc.">
        <title>Expanding the biotechnology potential of lactobacilli through comparative genomics of 213 strains and associated genera.</title>
        <authorList>
            <person name="Sun Z."/>
            <person name="Harris H.M."/>
            <person name="McCann A."/>
            <person name="Guo C."/>
            <person name="Argimon S."/>
            <person name="Zhang W."/>
            <person name="Yang X."/>
            <person name="Jeffery I.B."/>
            <person name="Cooney J.C."/>
            <person name="Kagawa T.F."/>
            <person name="Liu W."/>
            <person name="Song Y."/>
            <person name="Salvetti E."/>
            <person name="Wrobel A."/>
            <person name="Rasinkangas P."/>
            <person name="Parkhill J."/>
            <person name="Rea M.C."/>
            <person name="O'Sullivan O."/>
            <person name="Ritari J."/>
            <person name="Douillard F.P."/>
            <person name="Paul Ross R."/>
            <person name="Yang R."/>
            <person name="Briner A.E."/>
            <person name="Felis G.E."/>
            <person name="de Vos W.M."/>
            <person name="Barrangou R."/>
            <person name="Klaenhammer T.R."/>
            <person name="Caufield P.W."/>
            <person name="Cui Y."/>
            <person name="Zhang H."/>
            <person name="O'Toole P.W."/>
        </authorList>
    </citation>
    <scope>NUCLEOTIDE SEQUENCE [LARGE SCALE GENOMIC DNA]</scope>
    <source>
        <strain evidence="3 4">DSM 13145</strain>
    </source>
</reference>
<accession>A0A0R1P457</accession>
<feature type="coiled-coil region" evidence="1">
    <location>
        <begin position="158"/>
        <end position="214"/>
    </location>
</feature>
<dbReference type="SUPFAM" id="SSF51126">
    <property type="entry name" value="Pectin lyase-like"/>
    <property type="match status" value="1"/>
</dbReference>
<keyword evidence="1" id="KW-0175">Coiled coil</keyword>
<proteinExistence type="predicted"/>
<keyword evidence="4" id="KW-1185">Reference proteome</keyword>
<comment type="caution">
    <text evidence="3">The sequence shown here is derived from an EMBL/GenBank/DDBJ whole genome shotgun (WGS) entry which is preliminary data.</text>
</comment>
<feature type="domain" description="Rhamnogalacturonase A/B/Epimerase-like pectate lyase" evidence="2">
    <location>
        <begin position="262"/>
        <end position="508"/>
    </location>
</feature>
<dbReference type="AlphaFoldDB" id="A0A0R1P457"/>
<organism evidence="3 4">
    <name type="scientific">Limosilactobacillus frumenti DSM 13145</name>
    <dbReference type="NCBI Taxonomy" id="1423746"/>
    <lineage>
        <taxon>Bacteria</taxon>
        <taxon>Bacillati</taxon>
        <taxon>Bacillota</taxon>
        <taxon>Bacilli</taxon>
        <taxon>Lactobacillales</taxon>
        <taxon>Lactobacillaceae</taxon>
        <taxon>Limosilactobacillus</taxon>
    </lineage>
</organism>
<name>A0A0R1P457_9LACO</name>
<dbReference type="InterPro" id="IPR012334">
    <property type="entry name" value="Pectin_lyas_fold"/>
</dbReference>
<dbReference type="InterPro" id="IPR024535">
    <property type="entry name" value="RHGA/B-epi-like_pectate_lyase"/>
</dbReference>
<sequence length="774" mass="85538">MPVQIKHNNGGSFYHIAIDIAKEGAQLFDLTPYVKGRVGDNNFGLQIDWYRQGQLMNVNGGYKPVIDGLVGNYSFDKNDNLKMADDASVVYSEGKPDDCGPAGQVTYYFPEQMFPKEGIFKGYLGLVDDKGNRYSGVDIWFTVLADNARMGIACDFYISKLEKAIATAEEDLKTAKKSMQDVVDEFTAKINDLTSRLTTQVNQDQAALDALEEKIKQDGLFTEDEADAFKKSIQKLIDTQVEDLKTLTDKVNSNELLLSGYNVCDFGAVGDGETDDTVAIQKAITQVALDWKKDNFKTNLVVMPAGRYKVTNSIVLPPYVKLVSAGLVTIESYLTNGATIQIKWLGDDDPDITGKGLSNAYQLQDWQRGYIIEGSRGGFSLVSKVKNDDNVGIEVGFHSDKERGSSNLKNVARSGLNNISIGNYGVGLRLNGLDLFIFNFVNMHIEYNKINVQNMYVDGGGNYGENIYFDRCVIANGDIGIDQTSGGYDMTLNECSLGLNKLAISNSDYSNNNITIIGGNLEGNTLIYDASKGSIYWLTSLNIISTNIYIRPDKASSLTMFKGPLILNLDNPYIISTLELNHPEYLCDEKVFVTYNRNPVFARTTSQPIFITERDNALFYGNDIAKLPFKTDNGYGKLATKDNGLSPELQAAGFTSSFKYTRSDADDKNWDWIRPDQKIDVRNKSTFFLELFGLAHLDSANINFAISFYDQADKLIKSKQFYAGVTPDKDKVLYGHTPAQPIPVEAASATIGASASCTTNGASFEFAYLGLEME</sequence>
<evidence type="ECO:0000256" key="1">
    <source>
        <dbReference type="SAM" id="Coils"/>
    </source>
</evidence>
<dbReference type="OrthoDB" id="2296408at2"/>
<dbReference type="EMBL" id="AZER01000016">
    <property type="protein sequence ID" value="KRL27313.1"/>
    <property type="molecule type" value="Genomic_DNA"/>
</dbReference>